<feature type="region of interest" description="Disordered" evidence="1">
    <location>
        <begin position="38"/>
        <end position="99"/>
    </location>
</feature>
<comment type="caution">
    <text evidence="2">The sequence shown here is derived from an EMBL/GenBank/DDBJ whole genome shotgun (WGS) entry which is preliminary data.</text>
</comment>
<name>A0A9D3S0J3_ANGAN</name>
<protein>
    <submittedName>
        <fullName evidence="2">Uncharacterized protein</fullName>
    </submittedName>
</protein>
<proteinExistence type="predicted"/>
<dbReference type="Proteomes" id="UP001044222">
    <property type="component" value="Chromosome 7"/>
</dbReference>
<evidence type="ECO:0000313" key="3">
    <source>
        <dbReference type="Proteomes" id="UP001044222"/>
    </source>
</evidence>
<keyword evidence="3" id="KW-1185">Reference proteome</keyword>
<sequence length="99" mass="10187">MRRLCGITAAPQATSPLLSPALLLSSAKALELQGFRGVQDEEKNAKPSSADAAAPVLSHPALAQPGDADVRPGAAHGGAGDRRARAPHQRLRQAGGHLR</sequence>
<evidence type="ECO:0000256" key="1">
    <source>
        <dbReference type="SAM" id="MobiDB-lite"/>
    </source>
</evidence>
<gene>
    <name evidence="2" type="ORF">ANANG_G00144620</name>
</gene>
<evidence type="ECO:0000313" key="2">
    <source>
        <dbReference type="EMBL" id="KAG5845952.1"/>
    </source>
</evidence>
<reference evidence="2" key="1">
    <citation type="submission" date="2021-01" db="EMBL/GenBank/DDBJ databases">
        <title>A chromosome-scale assembly of European eel, Anguilla anguilla.</title>
        <authorList>
            <person name="Henkel C."/>
            <person name="Jong-Raadsen S.A."/>
            <person name="Dufour S."/>
            <person name="Weltzien F.-A."/>
            <person name="Palstra A.P."/>
            <person name="Pelster B."/>
            <person name="Spaink H.P."/>
            <person name="Van Den Thillart G.E."/>
            <person name="Jansen H."/>
            <person name="Zahm M."/>
            <person name="Klopp C."/>
            <person name="Cedric C."/>
            <person name="Louis A."/>
            <person name="Berthelot C."/>
            <person name="Parey E."/>
            <person name="Roest Crollius H."/>
            <person name="Montfort J."/>
            <person name="Robinson-Rechavi M."/>
            <person name="Bucao C."/>
            <person name="Bouchez O."/>
            <person name="Gislard M."/>
            <person name="Lluch J."/>
            <person name="Milhes M."/>
            <person name="Lampietro C."/>
            <person name="Lopez Roques C."/>
            <person name="Donnadieu C."/>
            <person name="Braasch I."/>
            <person name="Desvignes T."/>
            <person name="Postlethwait J."/>
            <person name="Bobe J."/>
            <person name="Guiguen Y."/>
            <person name="Dirks R."/>
        </authorList>
    </citation>
    <scope>NUCLEOTIDE SEQUENCE</scope>
    <source>
        <strain evidence="2">Tag_6206</strain>
        <tissue evidence="2">Liver</tissue>
    </source>
</reference>
<accession>A0A9D3S0J3</accession>
<dbReference type="EMBL" id="JAFIRN010000007">
    <property type="protein sequence ID" value="KAG5845952.1"/>
    <property type="molecule type" value="Genomic_DNA"/>
</dbReference>
<dbReference type="AlphaFoldDB" id="A0A9D3S0J3"/>
<organism evidence="2 3">
    <name type="scientific">Anguilla anguilla</name>
    <name type="common">European freshwater eel</name>
    <name type="synonym">Muraena anguilla</name>
    <dbReference type="NCBI Taxonomy" id="7936"/>
    <lineage>
        <taxon>Eukaryota</taxon>
        <taxon>Metazoa</taxon>
        <taxon>Chordata</taxon>
        <taxon>Craniata</taxon>
        <taxon>Vertebrata</taxon>
        <taxon>Euteleostomi</taxon>
        <taxon>Actinopterygii</taxon>
        <taxon>Neopterygii</taxon>
        <taxon>Teleostei</taxon>
        <taxon>Anguilliformes</taxon>
        <taxon>Anguillidae</taxon>
        <taxon>Anguilla</taxon>
    </lineage>
</organism>